<dbReference type="Pfam" id="PF01638">
    <property type="entry name" value="HxlR"/>
    <property type="match status" value="1"/>
</dbReference>
<evidence type="ECO:0000313" key="5">
    <source>
        <dbReference type="EMBL" id="MBB5961433.1"/>
    </source>
</evidence>
<dbReference type="InterPro" id="IPR036388">
    <property type="entry name" value="WH-like_DNA-bd_sf"/>
</dbReference>
<dbReference type="GO" id="GO:0003677">
    <property type="term" value="F:DNA binding"/>
    <property type="evidence" value="ECO:0007669"/>
    <property type="project" value="UniProtKB-KW"/>
</dbReference>
<reference evidence="5 6" key="1">
    <citation type="submission" date="2020-08" db="EMBL/GenBank/DDBJ databases">
        <title>Genomic Encyclopedia of Type Strains, Phase III (KMG-III): the genomes of soil and plant-associated and newly described type strains.</title>
        <authorList>
            <person name="Whitman W."/>
        </authorList>
    </citation>
    <scope>NUCLEOTIDE SEQUENCE [LARGE SCALE GENOMIC DNA]</scope>
    <source>
        <strain evidence="5 6">CECT 3303</strain>
    </source>
</reference>
<comment type="caution">
    <text evidence="5">The sequence shown here is derived from an EMBL/GenBank/DDBJ whole genome shotgun (WGS) entry which is preliminary data.</text>
</comment>
<dbReference type="InterPro" id="IPR002577">
    <property type="entry name" value="HTH_HxlR"/>
</dbReference>
<feature type="domain" description="HTH hxlR-type" evidence="4">
    <location>
        <begin position="24"/>
        <end position="116"/>
    </location>
</feature>
<evidence type="ECO:0000313" key="6">
    <source>
        <dbReference type="Proteomes" id="UP000562352"/>
    </source>
</evidence>
<dbReference type="AlphaFoldDB" id="A0A841CX93"/>
<dbReference type="SUPFAM" id="SSF46785">
    <property type="entry name" value="Winged helix' DNA-binding domain"/>
    <property type="match status" value="1"/>
</dbReference>
<keyword evidence="6" id="KW-1185">Reference proteome</keyword>
<evidence type="ECO:0000259" key="4">
    <source>
        <dbReference type="PROSITE" id="PS51118"/>
    </source>
</evidence>
<evidence type="ECO:0000256" key="3">
    <source>
        <dbReference type="ARBA" id="ARBA00023163"/>
    </source>
</evidence>
<gene>
    <name evidence="5" type="ORF">FHS22_000671</name>
</gene>
<protein>
    <submittedName>
        <fullName evidence="5">DNA-binding HxlR family transcriptional regulator</fullName>
    </submittedName>
</protein>
<keyword evidence="2 5" id="KW-0238">DNA-binding</keyword>
<organism evidence="5 6">
    <name type="scientific">Planomonospora venezuelensis</name>
    <dbReference type="NCBI Taxonomy" id="1999"/>
    <lineage>
        <taxon>Bacteria</taxon>
        <taxon>Bacillati</taxon>
        <taxon>Actinomycetota</taxon>
        <taxon>Actinomycetes</taxon>
        <taxon>Streptosporangiales</taxon>
        <taxon>Streptosporangiaceae</taxon>
        <taxon>Planomonospora</taxon>
    </lineage>
</organism>
<dbReference type="Proteomes" id="UP000562352">
    <property type="component" value="Unassembled WGS sequence"/>
</dbReference>
<keyword evidence="1" id="KW-0805">Transcription regulation</keyword>
<dbReference type="RefSeq" id="WP_184938233.1">
    <property type="nucleotide sequence ID" value="NZ_BAAAWZ010000001.1"/>
</dbReference>
<evidence type="ECO:0000256" key="2">
    <source>
        <dbReference type="ARBA" id="ARBA00023125"/>
    </source>
</evidence>
<dbReference type="InterPro" id="IPR036390">
    <property type="entry name" value="WH_DNA-bd_sf"/>
</dbReference>
<name>A0A841CX93_PLAVE</name>
<dbReference type="EMBL" id="JACHJJ010000001">
    <property type="protein sequence ID" value="MBB5961433.1"/>
    <property type="molecule type" value="Genomic_DNA"/>
</dbReference>
<evidence type="ECO:0000256" key="1">
    <source>
        <dbReference type="ARBA" id="ARBA00023015"/>
    </source>
</evidence>
<dbReference type="PANTHER" id="PTHR33204">
    <property type="entry name" value="TRANSCRIPTIONAL REGULATOR, MARR FAMILY"/>
    <property type="match status" value="1"/>
</dbReference>
<keyword evidence="3" id="KW-0804">Transcription</keyword>
<accession>A0A841CX93</accession>
<proteinExistence type="predicted"/>
<dbReference type="PROSITE" id="PS51118">
    <property type="entry name" value="HTH_HXLR"/>
    <property type="match status" value="1"/>
</dbReference>
<dbReference type="Gene3D" id="1.10.10.10">
    <property type="entry name" value="Winged helix-like DNA-binding domain superfamily/Winged helix DNA-binding domain"/>
    <property type="match status" value="1"/>
</dbReference>
<dbReference type="PANTHER" id="PTHR33204:SF18">
    <property type="entry name" value="TRANSCRIPTIONAL REGULATORY PROTEIN"/>
    <property type="match status" value="1"/>
</dbReference>
<sequence>MESFQEAHLLAGETCSGRLTPETCSVTRTLAFVGSKWTPLVIFRLRSGPRRYGELLQLLPGISPKTLADRLQTLEAEGLLTRTVHPDKPPRVEYALTGRGRGLSDILDAIADWAVA</sequence>